<dbReference type="PANTHER" id="PTHR36437">
    <property type="entry name" value="GLYOXALASE/BLEOMYCIN RESISTANCE PROTEIN/DIOXYGENASE"/>
    <property type="match status" value="1"/>
</dbReference>
<organism evidence="2 3">
    <name type="scientific">Hymenobacter fastidiosus</name>
    <dbReference type="NCBI Taxonomy" id="486264"/>
    <lineage>
        <taxon>Bacteria</taxon>
        <taxon>Pseudomonadati</taxon>
        <taxon>Bacteroidota</taxon>
        <taxon>Cytophagia</taxon>
        <taxon>Cytophagales</taxon>
        <taxon>Hymenobacteraceae</taxon>
        <taxon>Hymenobacter</taxon>
    </lineage>
</organism>
<comment type="caution">
    <text evidence="2">The sequence shown here is derived from an EMBL/GenBank/DDBJ whole genome shotgun (WGS) entry which is preliminary data.</text>
</comment>
<gene>
    <name evidence="2" type="ORF">GCM10022408_08670</name>
</gene>
<dbReference type="InterPro" id="IPR037523">
    <property type="entry name" value="VOC_core"/>
</dbReference>
<evidence type="ECO:0000313" key="2">
    <source>
        <dbReference type="EMBL" id="GAA3999931.1"/>
    </source>
</evidence>
<protein>
    <submittedName>
        <fullName evidence="2">VOC family protein</fullName>
    </submittedName>
</protein>
<dbReference type="RefSeq" id="WP_345071236.1">
    <property type="nucleotide sequence ID" value="NZ_BAABDJ010000006.1"/>
</dbReference>
<sequence length="129" mass="14354">MAQHLGSLTLLVRDYDEALAFYIGKLGFVLVEDTDLGHGKRWVLVAPAAGGGARLLLARAATAEQRAAVGNQAGGRVFLFLHTDDFARDFDQFTARGVTFLEEPRHESYGWVVVFRDLYGNKWDLLEVK</sequence>
<evidence type="ECO:0000313" key="3">
    <source>
        <dbReference type="Proteomes" id="UP001500567"/>
    </source>
</evidence>
<dbReference type="InterPro" id="IPR004360">
    <property type="entry name" value="Glyas_Fos-R_dOase_dom"/>
</dbReference>
<dbReference type="SUPFAM" id="SSF54593">
    <property type="entry name" value="Glyoxalase/Bleomycin resistance protein/Dihydroxybiphenyl dioxygenase"/>
    <property type="match status" value="1"/>
</dbReference>
<dbReference type="Pfam" id="PF00903">
    <property type="entry name" value="Glyoxalase"/>
    <property type="match status" value="1"/>
</dbReference>
<dbReference type="EMBL" id="BAABDJ010000006">
    <property type="protein sequence ID" value="GAA3999931.1"/>
    <property type="molecule type" value="Genomic_DNA"/>
</dbReference>
<keyword evidence="3" id="KW-1185">Reference proteome</keyword>
<dbReference type="PANTHER" id="PTHR36437:SF2">
    <property type="entry name" value="GLYOXALASE_BLEOMYCIN RESISTANCE PROTEIN_DIOXYGENASE"/>
    <property type="match status" value="1"/>
</dbReference>
<evidence type="ECO:0000259" key="1">
    <source>
        <dbReference type="PROSITE" id="PS51819"/>
    </source>
</evidence>
<reference evidence="3" key="1">
    <citation type="journal article" date="2019" name="Int. J. Syst. Evol. Microbiol.">
        <title>The Global Catalogue of Microorganisms (GCM) 10K type strain sequencing project: providing services to taxonomists for standard genome sequencing and annotation.</title>
        <authorList>
            <consortium name="The Broad Institute Genomics Platform"/>
            <consortium name="The Broad Institute Genome Sequencing Center for Infectious Disease"/>
            <person name="Wu L."/>
            <person name="Ma J."/>
        </authorList>
    </citation>
    <scope>NUCLEOTIDE SEQUENCE [LARGE SCALE GENOMIC DNA]</scope>
    <source>
        <strain evidence="3">JCM 17224</strain>
    </source>
</reference>
<feature type="domain" description="VOC" evidence="1">
    <location>
        <begin position="4"/>
        <end position="128"/>
    </location>
</feature>
<accession>A0ABP7RNF9</accession>
<dbReference type="PROSITE" id="PS51819">
    <property type="entry name" value="VOC"/>
    <property type="match status" value="1"/>
</dbReference>
<proteinExistence type="predicted"/>
<dbReference type="InterPro" id="IPR029068">
    <property type="entry name" value="Glyas_Bleomycin-R_OHBP_Dase"/>
</dbReference>
<name>A0ABP7RNF9_9BACT</name>
<dbReference type="Gene3D" id="3.10.180.10">
    <property type="entry name" value="2,3-Dihydroxybiphenyl 1,2-Dioxygenase, domain 1"/>
    <property type="match status" value="1"/>
</dbReference>
<dbReference type="Proteomes" id="UP001500567">
    <property type="component" value="Unassembled WGS sequence"/>
</dbReference>
<dbReference type="CDD" id="cd07263">
    <property type="entry name" value="VOC_like"/>
    <property type="match status" value="1"/>
</dbReference>